<accession>A0A5N6T6E9</accession>
<dbReference type="Proteomes" id="UP000325672">
    <property type="component" value="Unassembled WGS sequence"/>
</dbReference>
<sequence>MASPSVVSISPEDTGVFSVSQIPASSRTTLNQLLQENHDRYHPFFNDKGYHNHITHYMLASYALGAEADQLSRAWVQEKAFQRPQQPLNEHNVAQLKDGRFLLKCLGNEEYYRDFLIFFQQEIAEKGTGAVVNQYVFDRTEVSEALFTRLFASFLHPLIHLGYGLEFNQPAIVAEALAQTAVHKNEVAVIMKGCEDAANSRSDLTSRTMNELLGKVRDNNAIRHASCWGDGSWIEDNPLTSAPKELMETAARWRVKPEELFEKTAEMINVNAFFCGAAQNPPKEYKIDFFFIHNLNCSIFFPAFLSQKWLSPENKVRLLEWKGRFDVVAYAARGSPHLDINEIVDYQPKRPGTGWVDLFQRVHIFDDDSHVTKFLRALAHGHRFCQGYDIKNSDRFPIKGNLWLQVAHMAMDTTEKEPMAKNRWVRGAGFPSQWDHFHSRH</sequence>
<dbReference type="InterPro" id="IPR025337">
    <property type="entry name" value="Questin_oxidase-like"/>
</dbReference>
<gene>
    <name evidence="2" type="ORF">BDV38DRAFT_268128</name>
</gene>
<keyword evidence="3" id="KW-1185">Reference proteome</keyword>
<evidence type="ECO:0000256" key="1">
    <source>
        <dbReference type="ARBA" id="ARBA00023002"/>
    </source>
</evidence>
<dbReference type="AlphaFoldDB" id="A0A5N6T6E9"/>
<name>A0A5N6T6E9_ASPPS</name>
<dbReference type="GeneID" id="43640920"/>
<dbReference type="Pfam" id="PF14027">
    <property type="entry name" value="Questin_oxidase"/>
    <property type="match status" value="1"/>
</dbReference>
<dbReference type="GO" id="GO:0016491">
    <property type="term" value="F:oxidoreductase activity"/>
    <property type="evidence" value="ECO:0007669"/>
    <property type="project" value="UniProtKB-KW"/>
</dbReference>
<proteinExistence type="predicted"/>
<evidence type="ECO:0000313" key="2">
    <source>
        <dbReference type="EMBL" id="KAE8141836.1"/>
    </source>
</evidence>
<organism evidence="2 3">
    <name type="scientific">Aspergillus pseudotamarii</name>
    <dbReference type="NCBI Taxonomy" id="132259"/>
    <lineage>
        <taxon>Eukaryota</taxon>
        <taxon>Fungi</taxon>
        <taxon>Dikarya</taxon>
        <taxon>Ascomycota</taxon>
        <taxon>Pezizomycotina</taxon>
        <taxon>Eurotiomycetes</taxon>
        <taxon>Eurotiomycetidae</taxon>
        <taxon>Eurotiales</taxon>
        <taxon>Aspergillaceae</taxon>
        <taxon>Aspergillus</taxon>
        <taxon>Aspergillus subgen. Circumdati</taxon>
    </lineage>
</organism>
<dbReference type="PANTHER" id="PTHR35870">
    <property type="entry name" value="PROTEIN, PUTATIVE (AFU_ORTHOLOGUE AFUA_5G03330)-RELATED"/>
    <property type="match status" value="1"/>
</dbReference>
<keyword evidence="1" id="KW-0560">Oxidoreductase</keyword>
<dbReference type="PANTHER" id="PTHR35870:SF1">
    <property type="entry name" value="PROTEIN, PUTATIVE (AFU_ORTHOLOGUE AFUA_5G03330)-RELATED"/>
    <property type="match status" value="1"/>
</dbReference>
<protein>
    <recommendedName>
        <fullName evidence="4">HypA-like protein</fullName>
    </recommendedName>
</protein>
<reference evidence="2 3" key="1">
    <citation type="submission" date="2019-04" db="EMBL/GenBank/DDBJ databases">
        <title>Friends and foes A comparative genomics study of 23 Aspergillus species from section Flavi.</title>
        <authorList>
            <consortium name="DOE Joint Genome Institute"/>
            <person name="Kjaerbolling I."/>
            <person name="Vesth T."/>
            <person name="Frisvad J.C."/>
            <person name="Nybo J.L."/>
            <person name="Theobald S."/>
            <person name="Kildgaard S."/>
            <person name="Isbrandt T."/>
            <person name="Kuo A."/>
            <person name="Sato A."/>
            <person name="Lyhne E.K."/>
            <person name="Kogle M.E."/>
            <person name="Wiebenga A."/>
            <person name="Kun R.S."/>
            <person name="Lubbers R.J."/>
            <person name="Makela M.R."/>
            <person name="Barry K."/>
            <person name="Chovatia M."/>
            <person name="Clum A."/>
            <person name="Daum C."/>
            <person name="Haridas S."/>
            <person name="He G."/>
            <person name="LaButti K."/>
            <person name="Lipzen A."/>
            <person name="Mondo S."/>
            <person name="Riley R."/>
            <person name="Salamov A."/>
            <person name="Simmons B.A."/>
            <person name="Magnuson J.K."/>
            <person name="Henrissat B."/>
            <person name="Mortensen U.H."/>
            <person name="Larsen T.O."/>
            <person name="Devries R.P."/>
            <person name="Grigoriev I.V."/>
            <person name="Machida M."/>
            <person name="Baker S.E."/>
            <person name="Andersen M.R."/>
        </authorList>
    </citation>
    <scope>NUCLEOTIDE SEQUENCE [LARGE SCALE GENOMIC DNA]</scope>
    <source>
        <strain evidence="2 3">CBS 117625</strain>
    </source>
</reference>
<dbReference type="EMBL" id="ML743556">
    <property type="protein sequence ID" value="KAE8141836.1"/>
    <property type="molecule type" value="Genomic_DNA"/>
</dbReference>
<evidence type="ECO:0008006" key="4">
    <source>
        <dbReference type="Google" id="ProtNLM"/>
    </source>
</evidence>
<dbReference type="OrthoDB" id="10004862at2759"/>
<evidence type="ECO:0000313" key="3">
    <source>
        <dbReference type="Proteomes" id="UP000325672"/>
    </source>
</evidence>
<dbReference type="RefSeq" id="XP_031917899.1">
    <property type="nucleotide sequence ID" value="XM_032056710.1"/>
</dbReference>